<dbReference type="EMBL" id="KZ819382">
    <property type="protein sequence ID" value="PWN42193.1"/>
    <property type="molecule type" value="Genomic_DNA"/>
</dbReference>
<keyword evidence="3" id="KW-1185">Reference proteome</keyword>
<dbReference type="PRINTS" id="PR00069">
    <property type="entry name" value="ALDKETRDTASE"/>
</dbReference>
<dbReference type="GO" id="GO:0016491">
    <property type="term" value="F:oxidoreductase activity"/>
    <property type="evidence" value="ECO:0007669"/>
    <property type="project" value="InterPro"/>
</dbReference>
<dbReference type="STRING" id="1522189.A0A316W0F8"/>
<evidence type="ECO:0000313" key="2">
    <source>
        <dbReference type="EMBL" id="PWN42193.1"/>
    </source>
</evidence>
<sequence>MLPSIPDILYGTAWKDTRTTTLVFTAITAGFRGIDTAGQRKHYREELVGQALHQLEEAGVARREEVWLQTKFTSKDGQDLSGPVPYDPRWPVRKQIRHSAFASLRNLHHPSGLPDFAKFKPIGAISPDGKTRPWLDSYLLHSPLRSLEETLQAWQEMELLVQEGWVRHIGFSNVYDSRIWNALLQSINIRPLALQNRWHSSSGHDVSLLSTLSPVLSPNDSEGRAIHYQPFWTLTGNPALLRSEPVVRAAIAHDWTPAQVVYKFVNQGMGIQGLRCCVLTGTTDEKHMRQAVQVVNNRHGEGHLLTVSEVNEIRKQVYGE</sequence>
<name>A0A316W0F8_9BASI</name>
<reference evidence="2 3" key="1">
    <citation type="journal article" date="2018" name="Mol. Biol. Evol.">
        <title>Broad Genomic Sampling Reveals a Smut Pathogenic Ancestry of the Fungal Clade Ustilaginomycotina.</title>
        <authorList>
            <person name="Kijpornyongpan T."/>
            <person name="Mondo S.J."/>
            <person name="Barry K."/>
            <person name="Sandor L."/>
            <person name="Lee J."/>
            <person name="Lipzen A."/>
            <person name="Pangilinan J."/>
            <person name="LaButti K."/>
            <person name="Hainaut M."/>
            <person name="Henrissat B."/>
            <person name="Grigoriev I.V."/>
            <person name="Spatafora J.W."/>
            <person name="Aime M.C."/>
        </authorList>
    </citation>
    <scope>NUCLEOTIDE SEQUENCE [LARGE SCALE GENOMIC DNA]</scope>
    <source>
        <strain evidence="2 3">MCA 4658</strain>
    </source>
</reference>
<dbReference type="InterPro" id="IPR036812">
    <property type="entry name" value="NAD(P)_OxRdtase_dom_sf"/>
</dbReference>
<dbReference type="GeneID" id="37033727"/>
<dbReference type="SUPFAM" id="SSF51430">
    <property type="entry name" value="NAD(P)-linked oxidoreductase"/>
    <property type="match status" value="1"/>
</dbReference>
<dbReference type="RefSeq" id="XP_025369353.1">
    <property type="nucleotide sequence ID" value="XM_025511857.1"/>
</dbReference>
<dbReference type="Gene3D" id="3.20.20.100">
    <property type="entry name" value="NADP-dependent oxidoreductase domain"/>
    <property type="match status" value="1"/>
</dbReference>
<protein>
    <submittedName>
        <fullName evidence="2">Aldo/keto reductase</fullName>
    </submittedName>
</protein>
<dbReference type="AlphaFoldDB" id="A0A316W0F8"/>
<dbReference type="PANTHER" id="PTHR11732">
    <property type="entry name" value="ALDO/KETO REDUCTASE"/>
    <property type="match status" value="1"/>
</dbReference>
<evidence type="ECO:0000313" key="3">
    <source>
        <dbReference type="Proteomes" id="UP000245783"/>
    </source>
</evidence>
<feature type="domain" description="NADP-dependent oxidoreductase" evidence="1">
    <location>
        <begin position="135"/>
        <end position="199"/>
    </location>
</feature>
<evidence type="ECO:0000259" key="1">
    <source>
        <dbReference type="Pfam" id="PF00248"/>
    </source>
</evidence>
<gene>
    <name evidence="2" type="ORF">IE81DRAFT_290582</name>
</gene>
<dbReference type="InterPro" id="IPR023210">
    <property type="entry name" value="NADP_OxRdtase_dom"/>
</dbReference>
<accession>A0A316W0F8</accession>
<dbReference type="OrthoDB" id="5357513at2759"/>
<dbReference type="Proteomes" id="UP000245783">
    <property type="component" value="Unassembled WGS sequence"/>
</dbReference>
<organism evidence="2 3">
    <name type="scientific">Ceraceosorus guamensis</name>
    <dbReference type="NCBI Taxonomy" id="1522189"/>
    <lineage>
        <taxon>Eukaryota</taxon>
        <taxon>Fungi</taxon>
        <taxon>Dikarya</taxon>
        <taxon>Basidiomycota</taxon>
        <taxon>Ustilaginomycotina</taxon>
        <taxon>Exobasidiomycetes</taxon>
        <taxon>Ceraceosorales</taxon>
        <taxon>Ceraceosoraceae</taxon>
        <taxon>Ceraceosorus</taxon>
    </lineage>
</organism>
<dbReference type="InterPro" id="IPR020471">
    <property type="entry name" value="AKR"/>
</dbReference>
<proteinExistence type="predicted"/>
<dbReference type="Pfam" id="PF00248">
    <property type="entry name" value="Aldo_ket_red"/>
    <property type="match status" value="1"/>
</dbReference>
<dbReference type="InParanoid" id="A0A316W0F8"/>